<evidence type="ECO:0000256" key="3">
    <source>
        <dbReference type="ARBA" id="ARBA00022640"/>
    </source>
</evidence>
<dbReference type="PANTHER" id="PTHR33926">
    <property type="entry name" value="PROTEIN TIC 22, CHLOROPLASTIC"/>
    <property type="match status" value="1"/>
</dbReference>
<dbReference type="AlphaFoldDB" id="A0A7S3ALJ6"/>
<reference evidence="4" key="1">
    <citation type="submission" date="2021-01" db="EMBL/GenBank/DDBJ databases">
        <authorList>
            <person name="Corre E."/>
            <person name="Pelletier E."/>
            <person name="Niang G."/>
            <person name="Scheremetjew M."/>
            <person name="Finn R."/>
            <person name="Kale V."/>
            <person name="Holt S."/>
            <person name="Cochrane G."/>
            <person name="Meng A."/>
            <person name="Brown T."/>
            <person name="Cohen L."/>
        </authorList>
    </citation>
    <scope>NUCLEOTIDE SEQUENCE</scope>
    <source>
        <strain evidence="4">CCMP281</strain>
    </source>
</reference>
<dbReference type="Gene3D" id="3.40.1350.100">
    <property type="match status" value="2"/>
</dbReference>
<comment type="subcellular location">
    <subcellularLocation>
        <location evidence="1">Plastid</location>
        <location evidence="1">Chloroplast</location>
    </subcellularLocation>
</comment>
<accession>A0A7S3ALJ6</accession>
<evidence type="ECO:0000256" key="1">
    <source>
        <dbReference type="ARBA" id="ARBA00004229"/>
    </source>
</evidence>
<gene>
    <name evidence="4" type="ORF">HERI1096_LOCUS8322</name>
</gene>
<keyword evidence="3" id="KW-0934">Plastid</keyword>
<keyword evidence="2" id="KW-0150">Chloroplast</keyword>
<protein>
    <submittedName>
        <fullName evidence="4">Uncharacterized protein</fullName>
    </submittedName>
</protein>
<evidence type="ECO:0000313" key="4">
    <source>
        <dbReference type="EMBL" id="CAE0107663.1"/>
    </source>
</evidence>
<organism evidence="4">
    <name type="scientific">Haptolina ericina</name>
    <dbReference type="NCBI Taxonomy" id="156174"/>
    <lineage>
        <taxon>Eukaryota</taxon>
        <taxon>Haptista</taxon>
        <taxon>Haptophyta</taxon>
        <taxon>Prymnesiophyceae</taxon>
        <taxon>Prymnesiales</taxon>
        <taxon>Prymnesiaceae</taxon>
        <taxon>Haptolina</taxon>
    </lineage>
</organism>
<dbReference type="Pfam" id="PF04278">
    <property type="entry name" value="Tic22"/>
    <property type="match status" value="1"/>
</dbReference>
<dbReference type="InterPro" id="IPR007378">
    <property type="entry name" value="Tic22-like"/>
</dbReference>
<dbReference type="GO" id="GO:0015031">
    <property type="term" value="P:protein transport"/>
    <property type="evidence" value="ECO:0007669"/>
    <property type="project" value="InterPro"/>
</dbReference>
<sequence length="301" mass="32369">MICTRLRCKCEDPSRTAFRVGPTPGTHLLSSSLALLLTCVLHTTSPMGLPADMAIHSPALMAPAQAAEDGGMSVAQVESLMQRIPVVALVNAEDQPFFTSKEGGKGVAFFFLDPADALLEMRVMRQQFPDARLKIVSMTDVYFPLVANDKFDVGGLLRLRPPKRQIVFANRALQYNSPEGSLMPITLDETKGQVPVFYSEKVSFTLGGETRFPFFLRKEDLDLAFLKLLESGDITAPGGKMSGQATGIPVGLTRVATLDGLVKQMRSGEVDLRQAVLVGSGEAVTLSKQLLNDGSAVGGLP</sequence>
<name>A0A7S3ALJ6_9EUKA</name>
<proteinExistence type="predicted"/>
<dbReference type="PANTHER" id="PTHR33926:SF4">
    <property type="entry name" value="PROTEIN TIC 22, CHLOROPLASTIC"/>
    <property type="match status" value="1"/>
</dbReference>
<dbReference type="EMBL" id="HBHX01014882">
    <property type="protein sequence ID" value="CAE0107663.1"/>
    <property type="molecule type" value="Transcribed_RNA"/>
</dbReference>
<dbReference type="GO" id="GO:0009507">
    <property type="term" value="C:chloroplast"/>
    <property type="evidence" value="ECO:0007669"/>
    <property type="project" value="UniProtKB-SubCell"/>
</dbReference>
<evidence type="ECO:0000256" key="2">
    <source>
        <dbReference type="ARBA" id="ARBA00022528"/>
    </source>
</evidence>